<organism evidence="2 3">
    <name type="scientific">Actinokineospora alba</name>
    <dbReference type="NCBI Taxonomy" id="504798"/>
    <lineage>
        <taxon>Bacteria</taxon>
        <taxon>Bacillati</taxon>
        <taxon>Actinomycetota</taxon>
        <taxon>Actinomycetes</taxon>
        <taxon>Pseudonocardiales</taxon>
        <taxon>Pseudonocardiaceae</taxon>
        <taxon>Actinokineospora</taxon>
    </lineage>
</organism>
<dbReference type="Pfam" id="PF01243">
    <property type="entry name" value="PNPOx_N"/>
    <property type="match status" value="1"/>
</dbReference>
<feature type="domain" description="Pyridoxamine 5'-phosphate oxidase N-terminal" evidence="1">
    <location>
        <begin position="36"/>
        <end position="156"/>
    </location>
</feature>
<dbReference type="InterPro" id="IPR012349">
    <property type="entry name" value="Split_barrel_FMN-bd"/>
</dbReference>
<keyword evidence="3" id="KW-1185">Reference proteome</keyword>
<dbReference type="Gene3D" id="2.30.110.10">
    <property type="entry name" value="Electron Transport, Fmn-binding Protein, Chain A"/>
    <property type="match status" value="1"/>
</dbReference>
<evidence type="ECO:0000313" key="3">
    <source>
        <dbReference type="Proteomes" id="UP000199651"/>
    </source>
</evidence>
<dbReference type="NCBIfam" id="TIGR04025">
    <property type="entry name" value="PPOX_FMN_DR2398"/>
    <property type="match status" value="1"/>
</dbReference>
<gene>
    <name evidence="2" type="ORF">SAMN05192558_109143</name>
</gene>
<accession>A0A1H0SYM6</accession>
<protein>
    <recommendedName>
        <fullName evidence="1">Pyridoxamine 5'-phosphate oxidase N-terminal domain-containing protein</fullName>
    </recommendedName>
</protein>
<dbReference type="STRING" id="504798.SAMN05421871_1143"/>
<reference evidence="3" key="1">
    <citation type="submission" date="2016-10" db="EMBL/GenBank/DDBJ databases">
        <authorList>
            <person name="Varghese N."/>
            <person name="Submissions S."/>
        </authorList>
    </citation>
    <scope>NUCLEOTIDE SEQUENCE [LARGE SCALE GENOMIC DNA]</scope>
    <source>
        <strain evidence="3">IBRC-M 10655</strain>
    </source>
</reference>
<name>A0A1H0SYM6_9PSEU</name>
<proteinExistence type="predicted"/>
<evidence type="ECO:0000259" key="1">
    <source>
        <dbReference type="Pfam" id="PF01243"/>
    </source>
</evidence>
<dbReference type="PANTHER" id="PTHR42815">
    <property type="entry name" value="FAD-BINDING, PUTATIVE (AFU_ORTHOLOGUE AFUA_6G07600)-RELATED"/>
    <property type="match status" value="1"/>
</dbReference>
<dbReference type="AlphaFoldDB" id="A0A1H0SYM6"/>
<dbReference type="InterPro" id="IPR011576">
    <property type="entry name" value="Pyridox_Oxase_N"/>
</dbReference>
<dbReference type="RefSeq" id="WP_228770084.1">
    <property type="nucleotide sequence ID" value="NZ_FNDV01000014.1"/>
</dbReference>
<dbReference type="EMBL" id="FNJB01000009">
    <property type="protein sequence ID" value="SDP46318.1"/>
    <property type="molecule type" value="Genomic_DNA"/>
</dbReference>
<dbReference type="PANTHER" id="PTHR42815:SF2">
    <property type="entry name" value="FAD-BINDING, PUTATIVE (AFU_ORTHOLOGUE AFUA_6G07600)-RELATED"/>
    <property type="match status" value="1"/>
</dbReference>
<sequence length="211" mass="22464">MTDDLFSDAITNTDALREIYAMPTGVAADKEIPALDEMARRLIACSPLVFLASADAQGRCDVTPRGGPAGFVSVLDDGTVVIPDATGNRRIDALRNVVETGRLGLIFLIPGRGQTLRVNGRACVSARPDLLAGLTSVGKPPLSALVVAPDEVFTHCPKAFVRSGVWKPETWPSADAQPTPAEVSHAHLGDPNLTLAQIEQDQLDSLRYRLA</sequence>
<dbReference type="InterPro" id="IPR024029">
    <property type="entry name" value="Pyridox_Oxase_FMN-dep"/>
</dbReference>
<evidence type="ECO:0000313" key="2">
    <source>
        <dbReference type="EMBL" id="SDP46318.1"/>
    </source>
</evidence>
<dbReference type="Proteomes" id="UP000199651">
    <property type="component" value="Unassembled WGS sequence"/>
</dbReference>
<dbReference type="SUPFAM" id="SSF50475">
    <property type="entry name" value="FMN-binding split barrel"/>
    <property type="match status" value="1"/>
</dbReference>